<dbReference type="Proteomes" id="UP000070299">
    <property type="component" value="Unassembled WGS sequence"/>
</dbReference>
<dbReference type="STRING" id="1799789.AX660_21360"/>
<proteinExistence type="predicted"/>
<dbReference type="Gene3D" id="2.60.40.3440">
    <property type="match status" value="1"/>
</dbReference>
<evidence type="ECO:0000313" key="3">
    <source>
        <dbReference type="EMBL" id="KXI27279.1"/>
    </source>
</evidence>
<comment type="caution">
    <text evidence="3">The sequence shown here is derived from an EMBL/GenBank/DDBJ whole genome shotgun (WGS) entry which is preliminary data.</text>
</comment>
<dbReference type="AlphaFoldDB" id="A0A148KLZ1"/>
<dbReference type="RefSeq" id="WP_068380459.1">
    <property type="nucleotide sequence ID" value="NZ_LSNE01000011.1"/>
</dbReference>
<evidence type="ECO:0008006" key="5">
    <source>
        <dbReference type="Google" id="ProtNLM"/>
    </source>
</evidence>
<feature type="chain" id="PRO_5007550231" description="Cadherin-like domain-containing protein" evidence="2">
    <location>
        <begin position="20"/>
        <end position="167"/>
    </location>
</feature>
<feature type="region of interest" description="Disordered" evidence="1">
    <location>
        <begin position="138"/>
        <end position="167"/>
    </location>
</feature>
<keyword evidence="2" id="KW-0732">Signal</keyword>
<accession>A0A148KLZ1</accession>
<dbReference type="OrthoDB" id="5769598at2"/>
<evidence type="ECO:0000256" key="2">
    <source>
        <dbReference type="SAM" id="SignalP"/>
    </source>
</evidence>
<feature type="signal peptide" evidence="2">
    <location>
        <begin position="1"/>
        <end position="19"/>
    </location>
</feature>
<evidence type="ECO:0000313" key="4">
    <source>
        <dbReference type="Proteomes" id="UP000070299"/>
    </source>
</evidence>
<evidence type="ECO:0000256" key="1">
    <source>
        <dbReference type="SAM" id="MobiDB-lite"/>
    </source>
</evidence>
<dbReference type="EMBL" id="LSNE01000011">
    <property type="protein sequence ID" value="KXI27279.1"/>
    <property type="molecule type" value="Genomic_DNA"/>
</dbReference>
<reference evidence="4" key="1">
    <citation type="submission" date="2016-02" db="EMBL/GenBank/DDBJ databases">
        <authorList>
            <person name="Schultz-Johansen M."/>
            <person name="Glaring M.A."/>
            <person name="Bech P.K."/>
            <person name="Stougaard P."/>
        </authorList>
    </citation>
    <scope>NUCLEOTIDE SEQUENCE [LARGE SCALE GENOMIC DNA]</scope>
    <source>
        <strain evidence="4">S66</strain>
    </source>
</reference>
<dbReference type="PROSITE" id="PS51257">
    <property type="entry name" value="PROKAR_LIPOPROTEIN"/>
    <property type="match status" value="1"/>
</dbReference>
<gene>
    <name evidence="3" type="ORF">AX660_21360</name>
</gene>
<keyword evidence="4" id="KW-1185">Reference proteome</keyword>
<name>A0A148KLZ1_9ALTE</name>
<protein>
    <recommendedName>
        <fullName evidence="5">Cadherin-like domain-containing protein</fullName>
    </recommendedName>
</protein>
<dbReference type="Pfam" id="PF17963">
    <property type="entry name" value="Big_9"/>
    <property type="match status" value="1"/>
</dbReference>
<feature type="compositionally biased region" description="Acidic residues" evidence="1">
    <location>
        <begin position="155"/>
        <end position="167"/>
    </location>
</feature>
<organism evidence="3 4">
    <name type="scientific">Paraglaciecola hydrolytica</name>
    <dbReference type="NCBI Taxonomy" id="1799789"/>
    <lineage>
        <taxon>Bacteria</taxon>
        <taxon>Pseudomonadati</taxon>
        <taxon>Pseudomonadota</taxon>
        <taxon>Gammaproteobacteria</taxon>
        <taxon>Alteromonadales</taxon>
        <taxon>Alteromonadaceae</taxon>
        <taxon>Paraglaciecola</taxon>
    </lineage>
</organism>
<sequence>MKHVLLKSVIVLSSFTVLSGCFNSNDDDMPEVNTSPMAVGANLTTQTDTAIMDRLSATDAQNDALSFSVKTEPTSGTVAVMNNGSFTYTPAANFVGSDSFVFSVTDGMTTPAEATINITIETLQVSFADYSRQAFNQMSSDTPLPLNGREFTQDVTDENAYDDLLPD</sequence>